<evidence type="ECO:0000256" key="1">
    <source>
        <dbReference type="ARBA" id="ARBA00022741"/>
    </source>
</evidence>
<accession>A0A9Q0MD61</accession>
<evidence type="ECO:0000313" key="6">
    <source>
        <dbReference type="Proteomes" id="UP001142055"/>
    </source>
</evidence>
<dbReference type="SMART" id="SM00220">
    <property type="entry name" value="S_TKc"/>
    <property type="match status" value="1"/>
</dbReference>
<dbReference type="PANTHER" id="PTHR24346:SF30">
    <property type="entry name" value="MATERNAL EMBRYONIC LEUCINE ZIPPER KINASE"/>
    <property type="match status" value="1"/>
</dbReference>
<feature type="region of interest" description="Disordered" evidence="3">
    <location>
        <begin position="158"/>
        <end position="186"/>
    </location>
</feature>
<dbReference type="GO" id="GO:0005524">
    <property type="term" value="F:ATP binding"/>
    <property type="evidence" value="ECO:0007669"/>
    <property type="project" value="UniProtKB-KW"/>
</dbReference>
<feature type="compositionally biased region" description="Polar residues" evidence="3">
    <location>
        <begin position="45"/>
        <end position="59"/>
    </location>
</feature>
<dbReference type="InterPro" id="IPR011009">
    <property type="entry name" value="Kinase-like_dom_sf"/>
</dbReference>
<feature type="compositionally biased region" description="Polar residues" evidence="3">
    <location>
        <begin position="81"/>
        <end position="126"/>
    </location>
</feature>
<dbReference type="GO" id="GO:0005737">
    <property type="term" value="C:cytoplasm"/>
    <property type="evidence" value="ECO:0007669"/>
    <property type="project" value="TreeGrafter"/>
</dbReference>
<proteinExistence type="predicted"/>
<feature type="region of interest" description="Disordered" evidence="3">
    <location>
        <begin position="16"/>
        <end position="126"/>
    </location>
</feature>
<dbReference type="Pfam" id="PF00069">
    <property type="entry name" value="Pkinase"/>
    <property type="match status" value="1"/>
</dbReference>
<protein>
    <recommendedName>
        <fullName evidence="4">Protein kinase domain-containing protein</fullName>
    </recommendedName>
</protein>
<feature type="compositionally biased region" description="Low complexity" evidence="3">
    <location>
        <begin position="16"/>
        <end position="29"/>
    </location>
</feature>
<dbReference type="OrthoDB" id="6510901at2759"/>
<dbReference type="PANTHER" id="PTHR24346">
    <property type="entry name" value="MAP/MICROTUBULE AFFINITY-REGULATING KINASE"/>
    <property type="match status" value="1"/>
</dbReference>
<keyword evidence="1" id="KW-0547">Nucleotide-binding</keyword>
<evidence type="ECO:0000259" key="4">
    <source>
        <dbReference type="PROSITE" id="PS50011"/>
    </source>
</evidence>
<sequence length="496" mass="56123">MPYATREIVSFIKATNASGSGGASKTTASRNNNIREYPSAVMPPTNVQRSRSKQSLNGTSRKRSKSSHHNSRSSSHHVSATRLSGSRHSSGTRLSGSNRQSGTKLSSSRRQSGTCLSGSRKSNSSTTMVISANQRNNSSTSQSQTMTSIKQAVTMPISGSNTTQSVKTNSMSQQPPTTNQQGTSGNLLETNFDEKLIRYMESLIRSNLKRLKSIPPYGTERSHEDRFEDFTIDKTKSCNPHSCMSIYMAKHCNYPEQLVCKYYDHHRTSKFFFQVLRHLGKRNPHIVQTWEVFKRDDTVYVFQEFAYDGNLADMLARDGPFKEELVQSCAQQLRRALDFLGDMGLCHRSISPRHLLVHDRNSFLTKLSGFGSSIIYYDETEEDLNYQPCRPISQRTHMDFQAPEIYGDPAEEVFDPVNADIWSYGATLYNLLCGRYPYDPTIDNPNIEKEIQSNVSSLPVSRHCNWVLHHCLTTMSAKRVSIERLGQHSWLMEHIK</sequence>
<comment type="caution">
    <text evidence="5">The sequence shown here is derived from an EMBL/GenBank/DDBJ whole genome shotgun (WGS) entry which is preliminary data.</text>
</comment>
<gene>
    <name evidence="5" type="ORF">RDWZM_002256</name>
</gene>
<evidence type="ECO:0000256" key="3">
    <source>
        <dbReference type="SAM" id="MobiDB-lite"/>
    </source>
</evidence>
<dbReference type="InterPro" id="IPR000719">
    <property type="entry name" value="Prot_kinase_dom"/>
</dbReference>
<dbReference type="Proteomes" id="UP001142055">
    <property type="component" value="Chromosome 1"/>
</dbReference>
<evidence type="ECO:0000313" key="5">
    <source>
        <dbReference type="EMBL" id="KAJ6223711.1"/>
    </source>
</evidence>
<feature type="compositionally biased region" description="Basic residues" evidence="3">
    <location>
        <begin position="60"/>
        <end position="75"/>
    </location>
</feature>
<dbReference type="SUPFAM" id="SSF56112">
    <property type="entry name" value="Protein kinase-like (PK-like)"/>
    <property type="match status" value="1"/>
</dbReference>
<dbReference type="GO" id="GO:0004674">
    <property type="term" value="F:protein serine/threonine kinase activity"/>
    <property type="evidence" value="ECO:0007669"/>
    <property type="project" value="TreeGrafter"/>
</dbReference>
<keyword evidence="6" id="KW-1185">Reference proteome</keyword>
<dbReference type="GO" id="GO:0035556">
    <property type="term" value="P:intracellular signal transduction"/>
    <property type="evidence" value="ECO:0007669"/>
    <property type="project" value="TreeGrafter"/>
</dbReference>
<evidence type="ECO:0000256" key="2">
    <source>
        <dbReference type="ARBA" id="ARBA00022840"/>
    </source>
</evidence>
<feature type="domain" description="Protein kinase" evidence="4">
    <location>
        <begin position="232"/>
        <end position="491"/>
    </location>
</feature>
<dbReference type="Gene3D" id="1.10.510.10">
    <property type="entry name" value="Transferase(Phosphotransferase) domain 1"/>
    <property type="match status" value="1"/>
</dbReference>
<name>A0A9Q0MD61_BLOTA</name>
<reference evidence="5" key="1">
    <citation type="submission" date="2022-12" db="EMBL/GenBank/DDBJ databases">
        <title>Genome assemblies of Blomia tropicalis.</title>
        <authorList>
            <person name="Cui Y."/>
        </authorList>
    </citation>
    <scope>NUCLEOTIDE SEQUENCE</scope>
    <source>
        <tissue evidence="5">Adult mites</tissue>
    </source>
</reference>
<organism evidence="5 6">
    <name type="scientific">Blomia tropicalis</name>
    <name type="common">Mite</name>
    <dbReference type="NCBI Taxonomy" id="40697"/>
    <lineage>
        <taxon>Eukaryota</taxon>
        <taxon>Metazoa</taxon>
        <taxon>Ecdysozoa</taxon>
        <taxon>Arthropoda</taxon>
        <taxon>Chelicerata</taxon>
        <taxon>Arachnida</taxon>
        <taxon>Acari</taxon>
        <taxon>Acariformes</taxon>
        <taxon>Sarcoptiformes</taxon>
        <taxon>Astigmata</taxon>
        <taxon>Glycyphagoidea</taxon>
        <taxon>Echimyopodidae</taxon>
        <taxon>Blomia</taxon>
    </lineage>
</organism>
<dbReference type="PROSITE" id="PS50011">
    <property type="entry name" value="PROTEIN_KINASE_DOM"/>
    <property type="match status" value="1"/>
</dbReference>
<keyword evidence="2" id="KW-0067">ATP-binding</keyword>
<dbReference type="AlphaFoldDB" id="A0A9Q0MD61"/>
<dbReference type="EMBL" id="JAPWDV010000001">
    <property type="protein sequence ID" value="KAJ6223711.1"/>
    <property type="molecule type" value="Genomic_DNA"/>
</dbReference>